<feature type="transmembrane region" description="Helical" evidence="6">
    <location>
        <begin position="80"/>
        <end position="100"/>
    </location>
</feature>
<evidence type="ECO:0000256" key="1">
    <source>
        <dbReference type="ARBA" id="ARBA00004141"/>
    </source>
</evidence>
<keyword evidence="5 6" id="KW-0472">Membrane</keyword>
<dbReference type="InterPro" id="IPR001248">
    <property type="entry name" value="Pur-cyt_permease"/>
</dbReference>
<evidence type="ECO:0000256" key="4">
    <source>
        <dbReference type="ARBA" id="ARBA00022989"/>
    </source>
</evidence>
<accession>B5MAD2</accession>
<protein>
    <submittedName>
        <fullName evidence="7">Putative permease for cytosine/purines,uracil,thiamine, allantoin transporter</fullName>
    </submittedName>
</protein>
<dbReference type="EMBL" id="FM202432">
    <property type="protein sequence ID" value="CAR47860.1"/>
    <property type="molecule type" value="Genomic_DNA"/>
</dbReference>
<evidence type="ECO:0000256" key="6">
    <source>
        <dbReference type="SAM" id="Phobius"/>
    </source>
</evidence>
<keyword evidence="4 6" id="KW-1133">Transmembrane helix</keyword>
<feature type="transmembrane region" description="Helical" evidence="6">
    <location>
        <begin position="258"/>
        <end position="277"/>
    </location>
</feature>
<feature type="transmembrane region" description="Helical" evidence="6">
    <location>
        <begin position="370"/>
        <end position="391"/>
    </location>
</feature>
<feature type="transmembrane region" description="Helical" evidence="6">
    <location>
        <begin position="12"/>
        <end position="35"/>
    </location>
</feature>
<feature type="transmembrane region" description="Helical" evidence="6">
    <location>
        <begin position="185"/>
        <end position="203"/>
    </location>
</feature>
<evidence type="ECO:0000256" key="2">
    <source>
        <dbReference type="ARBA" id="ARBA00008974"/>
    </source>
</evidence>
<dbReference type="GO" id="GO:0005886">
    <property type="term" value="C:plasma membrane"/>
    <property type="evidence" value="ECO:0007669"/>
    <property type="project" value="TreeGrafter"/>
</dbReference>
<feature type="transmembrane region" description="Helical" evidence="6">
    <location>
        <begin position="337"/>
        <end position="358"/>
    </location>
</feature>
<feature type="transmembrane region" description="Helical" evidence="6">
    <location>
        <begin position="148"/>
        <end position="165"/>
    </location>
</feature>
<reference evidence="7" key="2">
    <citation type="submission" date="2008-08" db="EMBL/GenBank/DDBJ databases">
        <title>Analysis of genes encoding degradation of pyridine and pyridinols.</title>
        <authorList>
            <person name="Gasparaviciute R."/>
        </authorList>
    </citation>
    <scope>NUCLEOTIDE SEQUENCE</scope>
    <source>
        <strain evidence="7">PY11</strain>
    </source>
</reference>
<dbReference type="GO" id="GO:0015209">
    <property type="term" value="F:cytosine transmembrane transporter activity"/>
    <property type="evidence" value="ECO:0007669"/>
    <property type="project" value="InterPro"/>
</dbReference>
<dbReference type="AlphaFoldDB" id="B5MAD2"/>
<dbReference type="InterPro" id="IPR030191">
    <property type="entry name" value="CodB"/>
</dbReference>
<gene>
    <name evidence="7" type="primary">hpoA</name>
</gene>
<sequence length="494" mass="53652">MPKSWRSGRWSLVMAWGSMFGAVFWLYIAAMVAATVGTTNALIGIAASVLVWGGINYVLSQYAIRTGLTVALLSRRLFGLVGSLLAPLIFAATATYYSVFEGSVVAQALHSYFGVGDIRLWYLLVVLYSIPLVMGGVRTWLDKLNGALLPFYVIGMAALVIWASVKHPASLSLPDQRTDLAAPGWVWAFTVYMGVWVLMMYTVDFARFGKPADIKFHRTFTFGPVFYTLTLLVNGLIGIFLAATVPGVLGLGGITETGMVNAITGTMGVFGLLLIVISQTRINSANLYLASSNLEAFVSRVIPFKLHRAVFAVAAGVLVYIIMLTDVFSYILRALNWQGVFVVAWVGIALTHIVLTRTKETLPEFRPGRLKAFTPAVAVWLVVSLLGIYLVEGAGTVGATWSAPITLALSVVGYAIAFRFDSLLHRDNDPRDEVDDVWEARIRCHACEKSYIAVEIDRDPSAGYKAICSACAASRPGFHAAARRDAEPTAQLAN</sequence>
<feature type="transmembrane region" description="Helical" evidence="6">
    <location>
        <begin position="41"/>
        <end position="59"/>
    </location>
</feature>
<keyword evidence="3 6" id="KW-0812">Transmembrane</keyword>
<feature type="transmembrane region" description="Helical" evidence="6">
    <location>
        <begin position="397"/>
        <end position="417"/>
    </location>
</feature>
<comment type="similarity">
    <text evidence="2">Belongs to the purine-cytosine permease (2.A.39) family.</text>
</comment>
<reference evidence="7" key="1">
    <citation type="submission" date="2008-04" db="EMBL/GenBank/DDBJ databases">
        <title>Cloning and characterization of genes for the degradation of 2-hydroxypyridine of Rhodococcus sp. strain PY11.</title>
        <authorList>
            <person name="Gasparaviciute R."/>
            <person name="Rutkiene R."/>
            <person name="Casaite V."/>
            <person name="Meskiene R."/>
            <person name="Kutanovas S."/>
            <person name="Meskys R."/>
        </authorList>
    </citation>
    <scope>NUCLEOTIDE SEQUENCE</scope>
    <source>
        <strain evidence="7">PY11</strain>
    </source>
</reference>
<dbReference type="Gene3D" id="1.10.4160.10">
    <property type="entry name" value="Hydantoin permease"/>
    <property type="match status" value="1"/>
</dbReference>
<dbReference type="PANTHER" id="PTHR30569:SF0">
    <property type="entry name" value="CYTOSINE PERMEASE"/>
    <property type="match status" value="1"/>
</dbReference>
<dbReference type="PANTHER" id="PTHR30569">
    <property type="entry name" value="CYTOSINE TRANSPORTER CODB"/>
    <property type="match status" value="1"/>
</dbReference>
<feature type="transmembrane region" description="Helical" evidence="6">
    <location>
        <begin position="309"/>
        <end position="331"/>
    </location>
</feature>
<proteinExistence type="inferred from homology"/>
<dbReference type="Pfam" id="PF02133">
    <property type="entry name" value="Transp_cyt_pur"/>
    <property type="match status" value="1"/>
</dbReference>
<evidence type="ECO:0000313" key="7">
    <source>
        <dbReference type="EMBL" id="CAR47860.1"/>
    </source>
</evidence>
<name>B5MAD2_9NOCA</name>
<comment type="subcellular location">
    <subcellularLocation>
        <location evidence="1">Membrane</location>
        <topology evidence="1">Multi-pass membrane protein</topology>
    </subcellularLocation>
</comment>
<evidence type="ECO:0000256" key="3">
    <source>
        <dbReference type="ARBA" id="ARBA00022692"/>
    </source>
</evidence>
<evidence type="ECO:0000256" key="5">
    <source>
        <dbReference type="ARBA" id="ARBA00023136"/>
    </source>
</evidence>
<organism evidence="7">
    <name type="scientific">Rhodococcus sp. PY11</name>
    <dbReference type="NCBI Taxonomy" id="551544"/>
    <lineage>
        <taxon>Bacteria</taxon>
        <taxon>Bacillati</taxon>
        <taxon>Actinomycetota</taxon>
        <taxon>Actinomycetes</taxon>
        <taxon>Mycobacteriales</taxon>
        <taxon>Nocardiaceae</taxon>
        <taxon>Rhodococcus</taxon>
    </lineage>
</organism>
<feature type="transmembrane region" description="Helical" evidence="6">
    <location>
        <begin position="120"/>
        <end position="141"/>
    </location>
</feature>
<feature type="transmembrane region" description="Helical" evidence="6">
    <location>
        <begin position="224"/>
        <end position="246"/>
    </location>
</feature>